<evidence type="ECO:0000256" key="8">
    <source>
        <dbReference type="ARBA" id="ARBA00023170"/>
    </source>
</evidence>
<evidence type="ECO:0000313" key="16">
    <source>
        <dbReference type="EMBL" id="HCT58668.1"/>
    </source>
</evidence>
<organism evidence="16 17">
    <name type="scientific">Gemmatimonas aurantiaca</name>
    <dbReference type="NCBI Taxonomy" id="173480"/>
    <lineage>
        <taxon>Bacteria</taxon>
        <taxon>Pseudomonadati</taxon>
        <taxon>Gemmatimonadota</taxon>
        <taxon>Gemmatimonadia</taxon>
        <taxon>Gemmatimonadales</taxon>
        <taxon>Gemmatimonadaceae</taxon>
        <taxon>Gemmatimonas</taxon>
    </lineage>
</organism>
<dbReference type="PROSITE" id="PS52016">
    <property type="entry name" value="TONB_DEPENDENT_REC_3"/>
    <property type="match status" value="1"/>
</dbReference>
<evidence type="ECO:0000256" key="11">
    <source>
        <dbReference type="RuleBase" id="RU003357"/>
    </source>
</evidence>
<keyword evidence="8 16" id="KW-0675">Receptor</keyword>
<sequence>MNMKGCPSQIGGMLRYSLPALVVALSAQSASAQAPVRDSSAQKIEPLSVRGSRAPSVTGGATAVVVRPDSLPIPLQPAPALADILRQTAFVTIRQNSRGEMEIGVRGSDSRQASVMLDGLPLSVGWDSRMDPSITPTTGMDQVTVVRGLSSLLYGANTLGGVIRMDLNTPLRAGVTNAPSLRIGTGFDQFSSRVLSATAAAPITLGNGTFRIRGGITNRHRDGFALPGGSPGDGLTGGAADPGDVGNDKLRTNTDLDQTDGFGALRYDHRSGAYVGLTGTAYTAERGVAPEQHITAPRFWRYPSQSRSLGIISAGTGVQKTPLGFGSVNASAGVTTQDLEIETYANRTYASVSSTEKGRERTNIARLEATHSLPFSAQLKLAGTMSTVAYDETLNAHLAASTATRFEQKLNSYGAELEVPVASRLLVTGGVVRDEASTPETGGRTSLGTLQKTGWRLGSTLMVDEGVRFHASVSERARFPALRELYSGALNRFDPNPNLRPENLLGFEGGVTLDGGKFAEQGFMMQVVGFRHVLDDAVIRITLPNRLFRRINRDEIRSAGAEVLTSWAPVALKGATITADATIQKIRVYDQTITTDNERRPEHNPEQRGSLAVTSPTLAGFRASVMGRYTGTQYCQHPDLGRQVELASQTVADAAVSRTFGVRSSGLLQRLTALVAMDNLGNKTVYDQCGLPQPGRTIRFGLTLN</sequence>
<evidence type="ECO:0000256" key="6">
    <source>
        <dbReference type="ARBA" id="ARBA00023077"/>
    </source>
</evidence>
<keyword evidence="5 13" id="KW-0732">Signal</keyword>
<dbReference type="OMA" id="SARIRYW"/>
<dbReference type="Proteomes" id="UP000264071">
    <property type="component" value="Unassembled WGS sequence"/>
</dbReference>
<evidence type="ECO:0000256" key="5">
    <source>
        <dbReference type="ARBA" id="ARBA00022729"/>
    </source>
</evidence>
<evidence type="ECO:0000256" key="10">
    <source>
        <dbReference type="PROSITE-ProRule" id="PRU01360"/>
    </source>
</evidence>
<dbReference type="GO" id="GO:0044718">
    <property type="term" value="P:siderophore transmembrane transport"/>
    <property type="evidence" value="ECO:0007669"/>
    <property type="project" value="TreeGrafter"/>
</dbReference>
<protein>
    <submittedName>
        <fullName evidence="16">TonB-dependent receptor</fullName>
    </submittedName>
</protein>
<dbReference type="PANTHER" id="PTHR30069">
    <property type="entry name" value="TONB-DEPENDENT OUTER MEMBRANE RECEPTOR"/>
    <property type="match status" value="1"/>
</dbReference>
<dbReference type="EMBL" id="DPIY01000011">
    <property type="protein sequence ID" value="HCT58668.1"/>
    <property type="molecule type" value="Genomic_DNA"/>
</dbReference>
<feature type="region of interest" description="Disordered" evidence="12">
    <location>
        <begin position="225"/>
        <end position="254"/>
    </location>
</feature>
<dbReference type="SUPFAM" id="SSF56935">
    <property type="entry name" value="Porins"/>
    <property type="match status" value="1"/>
</dbReference>
<comment type="caution">
    <text evidence="16">The sequence shown here is derived from an EMBL/GenBank/DDBJ whole genome shotgun (WGS) entry which is preliminary data.</text>
</comment>
<dbReference type="InterPro" id="IPR012910">
    <property type="entry name" value="Plug_dom"/>
</dbReference>
<reference evidence="16 17" key="1">
    <citation type="journal article" date="2018" name="Nat. Biotechnol.">
        <title>A standardized bacterial taxonomy based on genome phylogeny substantially revises the tree of life.</title>
        <authorList>
            <person name="Parks D.H."/>
            <person name="Chuvochina M."/>
            <person name="Waite D.W."/>
            <person name="Rinke C."/>
            <person name="Skarshewski A."/>
            <person name="Chaumeil P.A."/>
            <person name="Hugenholtz P."/>
        </authorList>
    </citation>
    <scope>NUCLEOTIDE SEQUENCE [LARGE SCALE GENOMIC DNA]</scope>
    <source>
        <strain evidence="16">UBA8844</strain>
    </source>
</reference>
<dbReference type="InterPro" id="IPR039426">
    <property type="entry name" value="TonB-dep_rcpt-like"/>
</dbReference>
<evidence type="ECO:0000256" key="9">
    <source>
        <dbReference type="ARBA" id="ARBA00023237"/>
    </source>
</evidence>
<evidence type="ECO:0000256" key="12">
    <source>
        <dbReference type="SAM" id="MobiDB-lite"/>
    </source>
</evidence>
<keyword evidence="7 10" id="KW-0472">Membrane</keyword>
<evidence type="ECO:0000256" key="13">
    <source>
        <dbReference type="SAM" id="SignalP"/>
    </source>
</evidence>
<keyword evidence="9 10" id="KW-0998">Cell outer membrane</keyword>
<evidence type="ECO:0000259" key="15">
    <source>
        <dbReference type="Pfam" id="PF07715"/>
    </source>
</evidence>
<evidence type="ECO:0000256" key="7">
    <source>
        <dbReference type="ARBA" id="ARBA00023136"/>
    </source>
</evidence>
<keyword evidence="2 10" id="KW-0813">Transport</keyword>
<name>A0A3D4VDF4_9BACT</name>
<dbReference type="InterPro" id="IPR037066">
    <property type="entry name" value="Plug_dom_sf"/>
</dbReference>
<dbReference type="Pfam" id="PF00593">
    <property type="entry name" value="TonB_dep_Rec_b-barrel"/>
    <property type="match status" value="1"/>
</dbReference>
<comment type="similarity">
    <text evidence="10 11">Belongs to the TonB-dependent receptor family.</text>
</comment>
<comment type="subcellular location">
    <subcellularLocation>
        <location evidence="1 10">Cell outer membrane</location>
        <topology evidence="1 10">Multi-pass membrane protein</topology>
    </subcellularLocation>
</comment>
<dbReference type="Gene3D" id="2.40.170.20">
    <property type="entry name" value="TonB-dependent receptor, beta-barrel domain"/>
    <property type="match status" value="1"/>
</dbReference>
<dbReference type="PANTHER" id="PTHR30069:SF29">
    <property type="entry name" value="HEMOGLOBIN AND HEMOGLOBIN-HAPTOGLOBIN-BINDING PROTEIN 1-RELATED"/>
    <property type="match status" value="1"/>
</dbReference>
<evidence type="ECO:0000259" key="14">
    <source>
        <dbReference type="Pfam" id="PF00593"/>
    </source>
</evidence>
<dbReference type="Pfam" id="PF07715">
    <property type="entry name" value="Plug"/>
    <property type="match status" value="1"/>
</dbReference>
<dbReference type="GO" id="GO:0009279">
    <property type="term" value="C:cell outer membrane"/>
    <property type="evidence" value="ECO:0007669"/>
    <property type="project" value="UniProtKB-SubCell"/>
</dbReference>
<keyword evidence="6 11" id="KW-0798">TonB box</keyword>
<dbReference type="InterPro" id="IPR000531">
    <property type="entry name" value="Beta-barrel_TonB"/>
</dbReference>
<keyword evidence="3 10" id="KW-1134">Transmembrane beta strand</keyword>
<evidence type="ECO:0000256" key="2">
    <source>
        <dbReference type="ARBA" id="ARBA00022448"/>
    </source>
</evidence>
<proteinExistence type="inferred from homology"/>
<feature type="chain" id="PRO_5017799597" evidence="13">
    <location>
        <begin position="33"/>
        <end position="705"/>
    </location>
</feature>
<dbReference type="AlphaFoldDB" id="A0A3D4VDF4"/>
<feature type="signal peptide" evidence="13">
    <location>
        <begin position="1"/>
        <end position="32"/>
    </location>
</feature>
<evidence type="ECO:0000256" key="4">
    <source>
        <dbReference type="ARBA" id="ARBA00022692"/>
    </source>
</evidence>
<feature type="domain" description="TonB-dependent receptor plug" evidence="15">
    <location>
        <begin position="76"/>
        <end position="162"/>
    </location>
</feature>
<dbReference type="GO" id="GO:0015344">
    <property type="term" value="F:siderophore uptake transmembrane transporter activity"/>
    <property type="evidence" value="ECO:0007669"/>
    <property type="project" value="TreeGrafter"/>
</dbReference>
<dbReference type="InterPro" id="IPR036942">
    <property type="entry name" value="Beta-barrel_TonB_sf"/>
</dbReference>
<accession>A0A3D4VDF4</accession>
<evidence type="ECO:0000256" key="1">
    <source>
        <dbReference type="ARBA" id="ARBA00004571"/>
    </source>
</evidence>
<feature type="domain" description="TonB-dependent receptor-like beta-barrel" evidence="14">
    <location>
        <begin position="212"/>
        <end position="680"/>
    </location>
</feature>
<keyword evidence="4 10" id="KW-0812">Transmembrane</keyword>
<gene>
    <name evidence="16" type="ORF">DGD08_15795</name>
</gene>
<evidence type="ECO:0000256" key="3">
    <source>
        <dbReference type="ARBA" id="ARBA00022452"/>
    </source>
</evidence>
<dbReference type="Gene3D" id="2.170.130.10">
    <property type="entry name" value="TonB-dependent receptor, plug domain"/>
    <property type="match status" value="1"/>
</dbReference>
<evidence type="ECO:0000313" key="17">
    <source>
        <dbReference type="Proteomes" id="UP000264071"/>
    </source>
</evidence>